<reference evidence="3 4" key="1">
    <citation type="submission" date="2019-08" db="EMBL/GenBank/DDBJ databases">
        <title>Draft genome sequences of two oriental melons (Cucumis melo L. var makuwa).</title>
        <authorList>
            <person name="Kwon S.-Y."/>
        </authorList>
    </citation>
    <scope>NUCLEOTIDE SEQUENCE [LARGE SCALE GENOMIC DNA]</scope>
    <source>
        <strain evidence="4">cv. Chang Bougi</strain>
        <strain evidence="3">cv. SW 3</strain>
        <tissue evidence="1">Leaf</tissue>
    </source>
</reference>
<sequence>MTEEETIIEFNVRVLDIANESDALGQKMSDSKFLNELFESLRTFELHLGDGVSRGKPGLSLTSIKEELAEEHKLSHNQDSLAGVTDEAGCKTQKSVTQIYWESTQQARSQLSSSA</sequence>
<evidence type="ECO:0000313" key="2">
    <source>
        <dbReference type="EMBL" id="TYK21076.1"/>
    </source>
</evidence>
<dbReference type="EMBL" id="SSTD01005932">
    <property type="protein sequence ID" value="TYK21076.1"/>
    <property type="molecule type" value="Genomic_DNA"/>
</dbReference>
<evidence type="ECO:0000313" key="4">
    <source>
        <dbReference type="Proteomes" id="UP000321947"/>
    </source>
</evidence>
<dbReference type="EMBL" id="SSTE01000109">
    <property type="protein sequence ID" value="KAA0068156.1"/>
    <property type="molecule type" value="Genomic_DNA"/>
</dbReference>
<dbReference type="AlphaFoldDB" id="A0A5A7VNJ6"/>
<proteinExistence type="predicted"/>
<comment type="caution">
    <text evidence="1">The sequence shown here is derived from an EMBL/GenBank/DDBJ whole genome shotgun (WGS) entry which is preliminary data.</text>
</comment>
<organism evidence="1 3">
    <name type="scientific">Cucumis melo var. makuwa</name>
    <name type="common">Oriental melon</name>
    <dbReference type="NCBI Taxonomy" id="1194695"/>
    <lineage>
        <taxon>Eukaryota</taxon>
        <taxon>Viridiplantae</taxon>
        <taxon>Streptophyta</taxon>
        <taxon>Embryophyta</taxon>
        <taxon>Tracheophyta</taxon>
        <taxon>Spermatophyta</taxon>
        <taxon>Magnoliopsida</taxon>
        <taxon>eudicotyledons</taxon>
        <taxon>Gunneridae</taxon>
        <taxon>Pentapetalae</taxon>
        <taxon>rosids</taxon>
        <taxon>fabids</taxon>
        <taxon>Cucurbitales</taxon>
        <taxon>Cucurbitaceae</taxon>
        <taxon>Benincaseae</taxon>
        <taxon>Cucumis</taxon>
    </lineage>
</organism>
<evidence type="ECO:0000313" key="3">
    <source>
        <dbReference type="Proteomes" id="UP000321393"/>
    </source>
</evidence>
<evidence type="ECO:0000313" key="1">
    <source>
        <dbReference type="EMBL" id="KAA0068156.1"/>
    </source>
</evidence>
<gene>
    <name evidence="2" type="ORF">E5676_scaffold392G00410</name>
    <name evidence="1" type="ORF">E6C27_scaffold238G001240</name>
</gene>
<protein>
    <submittedName>
        <fullName evidence="1">Uncharacterized protein</fullName>
    </submittedName>
</protein>
<dbReference type="Proteomes" id="UP000321393">
    <property type="component" value="Unassembled WGS sequence"/>
</dbReference>
<accession>A0A5A7VNJ6</accession>
<dbReference type="OrthoDB" id="694535at2759"/>
<dbReference type="Proteomes" id="UP000321947">
    <property type="component" value="Unassembled WGS sequence"/>
</dbReference>
<name>A0A5A7VNJ6_CUCMM</name>